<dbReference type="PROSITE" id="PS50002">
    <property type="entry name" value="SH3"/>
    <property type="match status" value="1"/>
</dbReference>
<dbReference type="InterPro" id="IPR008144">
    <property type="entry name" value="Guanylate_kin-like_dom"/>
</dbReference>
<dbReference type="GO" id="GO:0031594">
    <property type="term" value="C:neuromuscular junction"/>
    <property type="evidence" value="ECO:0007669"/>
    <property type="project" value="TreeGrafter"/>
</dbReference>
<dbReference type="Pfam" id="PF00595">
    <property type="entry name" value="PDZ"/>
    <property type="match status" value="3"/>
</dbReference>
<evidence type="ECO:0000256" key="9">
    <source>
        <dbReference type="SAM" id="MobiDB-lite"/>
    </source>
</evidence>
<dbReference type="InterPro" id="IPR020590">
    <property type="entry name" value="Guanylate_kinase_CS"/>
</dbReference>
<dbReference type="FunFam" id="3.30.63.10:FF:000001">
    <property type="entry name" value="Disks large homolog 1 isoform 2"/>
    <property type="match status" value="1"/>
</dbReference>
<dbReference type="GO" id="GO:0043113">
    <property type="term" value="P:receptor clustering"/>
    <property type="evidence" value="ECO:0007669"/>
    <property type="project" value="TreeGrafter"/>
</dbReference>
<evidence type="ECO:0000259" key="11">
    <source>
        <dbReference type="PROSITE" id="PS50052"/>
    </source>
</evidence>
<feature type="domain" description="L27" evidence="13">
    <location>
        <begin position="7"/>
        <end position="67"/>
    </location>
</feature>
<keyword evidence="15" id="KW-1185">Reference proteome</keyword>
<dbReference type="SUPFAM" id="SSF50044">
    <property type="entry name" value="SH3-domain"/>
    <property type="match status" value="1"/>
</dbReference>
<dbReference type="Gene3D" id="2.30.30.40">
    <property type="entry name" value="SH3 Domains"/>
    <property type="match status" value="2"/>
</dbReference>
<evidence type="ECO:0000256" key="3">
    <source>
        <dbReference type="ARBA" id="ARBA00007014"/>
    </source>
</evidence>
<evidence type="ECO:0000256" key="8">
    <source>
        <dbReference type="PROSITE-ProRule" id="PRU00192"/>
    </source>
</evidence>
<evidence type="ECO:0000256" key="1">
    <source>
        <dbReference type="ARBA" id="ARBA00004170"/>
    </source>
</evidence>
<proteinExistence type="inferred from homology"/>
<dbReference type="InterPro" id="IPR004172">
    <property type="entry name" value="L27_dom"/>
</dbReference>
<dbReference type="Gene3D" id="3.40.50.300">
    <property type="entry name" value="P-loop containing nucleotide triphosphate hydrolases"/>
    <property type="match status" value="1"/>
</dbReference>
<feature type="region of interest" description="Disordered" evidence="9">
    <location>
        <begin position="409"/>
        <end position="484"/>
    </location>
</feature>
<dbReference type="CDD" id="cd00071">
    <property type="entry name" value="GMPK"/>
    <property type="match status" value="1"/>
</dbReference>
<feature type="compositionally biased region" description="Polar residues" evidence="9">
    <location>
        <begin position="150"/>
        <end position="180"/>
    </location>
</feature>
<dbReference type="SUPFAM" id="SSF52540">
    <property type="entry name" value="P-loop containing nucleoside triphosphate hydrolases"/>
    <property type="match status" value="1"/>
</dbReference>
<comment type="caution">
    <text evidence="14">The sequence shown here is derived from an EMBL/GenBank/DDBJ whole genome shotgun (WGS) entry which is preliminary data.</text>
</comment>
<dbReference type="GO" id="GO:0099072">
    <property type="term" value="P:regulation of postsynaptic membrane neurotransmitter receptor levels"/>
    <property type="evidence" value="ECO:0007669"/>
    <property type="project" value="TreeGrafter"/>
</dbReference>
<evidence type="ECO:0000259" key="12">
    <source>
        <dbReference type="PROSITE" id="PS50106"/>
    </source>
</evidence>
<evidence type="ECO:0000313" key="14">
    <source>
        <dbReference type="EMBL" id="GAU90537.1"/>
    </source>
</evidence>
<feature type="domain" description="Guanylate kinase-like" evidence="11">
    <location>
        <begin position="751"/>
        <end position="926"/>
    </location>
</feature>
<dbReference type="CDD" id="cd06724">
    <property type="entry name" value="PDZ2_Dlg1-2-4-like"/>
    <property type="match status" value="1"/>
</dbReference>
<comment type="subcellular location">
    <subcellularLocation>
        <location evidence="2">Cell membrane</location>
    </subcellularLocation>
    <subcellularLocation>
        <location evidence="1">Membrane</location>
        <topology evidence="1">Peripheral membrane protein</topology>
    </subcellularLocation>
</comment>
<dbReference type="PANTHER" id="PTHR23119:SF51">
    <property type="entry name" value="DISKS LARGE 1 TUMOR SUPPRESSOR PROTEIN"/>
    <property type="match status" value="1"/>
</dbReference>
<keyword evidence="4 8" id="KW-0728">SH3 domain</keyword>
<feature type="region of interest" description="Disordered" evidence="9">
    <location>
        <begin position="676"/>
        <end position="738"/>
    </location>
</feature>
<evidence type="ECO:0000256" key="7">
    <source>
        <dbReference type="ARBA" id="ARBA00023136"/>
    </source>
</evidence>
<dbReference type="CDD" id="cd06795">
    <property type="entry name" value="PDZ3_Dlg1-2-4-like"/>
    <property type="match status" value="1"/>
</dbReference>
<reference evidence="14 15" key="1">
    <citation type="journal article" date="2016" name="Nat. Commun.">
        <title>Extremotolerant tardigrade genome and improved radiotolerance of human cultured cells by tardigrade-unique protein.</title>
        <authorList>
            <person name="Hashimoto T."/>
            <person name="Horikawa D.D."/>
            <person name="Saito Y."/>
            <person name="Kuwahara H."/>
            <person name="Kozuka-Hata H."/>
            <person name="Shin-I T."/>
            <person name="Minakuchi Y."/>
            <person name="Ohishi K."/>
            <person name="Motoyama A."/>
            <person name="Aizu T."/>
            <person name="Enomoto A."/>
            <person name="Kondo K."/>
            <person name="Tanaka S."/>
            <person name="Hara Y."/>
            <person name="Koshikawa S."/>
            <person name="Sagara H."/>
            <person name="Miura T."/>
            <person name="Yokobori S."/>
            <person name="Miyagawa K."/>
            <person name="Suzuki Y."/>
            <person name="Kubo T."/>
            <person name="Oyama M."/>
            <person name="Kohara Y."/>
            <person name="Fujiyama A."/>
            <person name="Arakawa K."/>
            <person name="Katayama T."/>
            <person name="Toyoda A."/>
            <person name="Kunieda T."/>
        </authorList>
    </citation>
    <scope>NUCLEOTIDE SEQUENCE [LARGE SCALE GENOMIC DNA]</scope>
    <source>
        <strain evidence="14 15">YOKOZUNA-1</strain>
    </source>
</reference>
<dbReference type="SUPFAM" id="SSF101288">
    <property type="entry name" value="L27 domain"/>
    <property type="match status" value="1"/>
</dbReference>
<dbReference type="Gene3D" id="1.10.287.470">
    <property type="entry name" value="Helix hairpin bin"/>
    <property type="match status" value="1"/>
</dbReference>
<dbReference type="SMART" id="SM00072">
    <property type="entry name" value="GuKc"/>
    <property type="match status" value="1"/>
</dbReference>
<dbReference type="Pfam" id="PF09058">
    <property type="entry name" value="L27_1"/>
    <property type="match status" value="1"/>
</dbReference>
<accession>A0A1D1UTG3</accession>
<feature type="domain" description="PDZ" evidence="12">
    <location>
        <begin position="300"/>
        <end position="387"/>
    </location>
</feature>
<name>A0A1D1UTG3_RAMVA</name>
<keyword evidence="6" id="KW-0677">Repeat</keyword>
<dbReference type="OrthoDB" id="78824at2759"/>
<dbReference type="GO" id="GO:0045197">
    <property type="term" value="P:establishment or maintenance of epithelial cell apical/basal polarity"/>
    <property type="evidence" value="ECO:0007669"/>
    <property type="project" value="TreeGrafter"/>
</dbReference>
<dbReference type="STRING" id="947166.A0A1D1UTG3"/>
<comment type="similarity">
    <text evidence="3">Belongs to the MAGUK family.</text>
</comment>
<dbReference type="SUPFAM" id="SSF50156">
    <property type="entry name" value="PDZ domain-like"/>
    <property type="match status" value="3"/>
</dbReference>
<organism evidence="14 15">
    <name type="scientific">Ramazzottius varieornatus</name>
    <name type="common">Water bear</name>
    <name type="synonym">Tardigrade</name>
    <dbReference type="NCBI Taxonomy" id="947166"/>
    <lineage>
        <taxon>Eukaryota</taxon>
        <taxon>Metazoa</taxon>
        <taxon>Ecdysozoa</taxon>
        <taxon>Tardigrada</taxon>
        <taxon>Eutardigrada</taxon>
        <taxon>Parachela</taxon>
        <taxon>Hypsibioidea</taxon>
        <taxon>Ramazzottiidae</taxon>
        <taxon>Ramazzottius</taxon>
    </lineage>
</organism>
<dbReference type="GO" id="GO:0016323">
    <property type="term" value="C:basolateral plasma membrane"/>
    <property type="evidence" value="ECO:0007669"/>
    <property type="project" value="TreeGrafter"/>
</dbReference>
<keyword evidence="7" id="KW-0472">Membrane</keyword>
<dbReference type="PROSITE" id="PS50106">
    <property type="entry name" value="PDZ"/>
    <property type="match status" value="3"/>
</dbReference>
<dbReference type="SMART" id="SM00228">
    <property type="entry name" value="PDZ"/>
    <property type="match status" value="3"/>
</dbReference>
<dbReference type="GO" id="GO:0098839">
    <property type="term" value="C:postsynaptic density membrane"/>
    <property type="evidence" value="ECO:0007669"/>
    <property type="project" value="TreeGrafter"/>
</dbReference>
<evidence type="ECO:0000256" key="2">
    <source>
        <dbReference type="ARBA" id="ARBA00004236"/>
    </source>
</evidence>
<dbReference type="InterPro" id="IPR036034">
    <property type="entry name" value="PDZ_sf"/>
</dbReference>
<dbReference type="Proteomes" id="UP000186922">
    <property type="component" value="Unassembled WGS sequence"/>
</dbReference>
<feature type="domain" description="PDZ" evidence="12">
    <location>
        <begin position="488"/>
        <end position="569"/>
    </location>
</feature>
<dbReference type="AlphaFoldDB" id="A0A1D1UTG3"/>
<dbReference type="GO" id="GO:0098609">
    <property type="term" value="P:cell-cell adhesion"/>
    <property type="evidence" value="ECO:0007669"/>
    <property type="project" value="TreeGrafter"/>
</dbReference>
<dbReference type="InterPro" id="IPR001452">
    <property type="entry name" value="SH3_domain"/>
</dbReference>
<dbReference type="InterPro" id="IPR015143">
    <property type="entry name" value="L27_1"/>
</dbReference>
<dbReference type="PROSITE" id="PS51022">
    <property type="entry name" value="L27"/>
    <property type="match status" value="1"/>
</dbReference>
<dbReference type="Pfam" id="PF00625">
    <property type="entry name" value="Guanylate_kin"/>
    <property type="match status" value="1"/>
</dbReference>
<dbReference type="InterPro" id="IPR001478">
    <property type="entry name" value="PDZ"/>
</dbReference>
<evidence type="ECO:0000259" key="10">
    <source>
        <dbReference type="PROSITE" id="PS50002"/>
    </source>
</evidence>
<dbReference type="PROSITE" id="PS50052">
    <property type="entry name" value="GUANYLATE_KINASE_2"/>
    <property type="match status" value="1"/>
</dbReference>
<dbReference type="FunFam" id="2.30.42.10:FF:000001">
    <property type="entry name" value="Disks large homolog 1 isoform 2"/>
    <property type="match status" value="1"/>
</dbReference>
<feature type="domain" description="PDZ" evidence="12">
    <location>
        <begin position="208"/>
        <end position="295"/>
    </location>
</feature>
<dbReference type="GO" id="GO:0043005">
    <property type="term" value="C:neuron projection"/>
    <property type="evidence" value="ECO:0007669"/>
    <property type="project" value="TreeGrafter"/>
</dbReference>
<feature type="region of interest" description="Disordered" evidence="9">
    <location>
        <begin position="132"/>
        <end position="180"/>
    </location>
</feature>
<feature type="compositionally biased region" description="Basic and acidic residues" evidence="9">
    <location>
        <begin position="676"/>
        <end position="685"/>
    </location>
</feature>
<sequence>MVNMPARKEDAHRALQLLEEYHARLSRPQDQQLRQAVEQVIKIFKSSLFQALLDIQEFYDATLMNDAKSTQQKTREALQMSSKFQNQSPFYASASHRQLDAAATASVSGGPISNSTGLMDDLLASPNLSAQNSTSANGYDAGDGSRKVSVYNNGEHSNSLTRMKDMNQASQRPSRSSFNSFGDTVPATATSQAALDAAASGSDFEYQEIILERGATGLGFSISGGNDNPHVDNDPSIYISKIIEGGAAQLDGRLKVGDTVLQINDDAVVDVDHEVAVAALRRAGNILTLRIKRRKPQKMRFDIVKGNRGLGISIAGGIGNQHVLGDNGIFITKIVEGGAAWVDGRLQVEDKILAVGETDVRNCQHDFAVNVLKSTGETVTLHVERAATLPESWSEGIVSSSTPSLVAHSGLADGLDGPIRRDSPAQRYPSSSNFAFDSPAQRGRNERSPTPGTRSERSDTTEMPVYKAPVASTDSNEDQGEPSRELRTVVLTKGPGGLGFNIVGGEEGEGIYISYIIPGGSCDLNGQLKRGDRIISVNGINIKHASHEDAAEALKGAGNLVTIVAQYRPEEYQIFEDKIQEIKERMINASTGSLRPSMKRTLYVRAQFDYDPSKDSGLPSRGLPFCIGDVLHVTNASDDEWWQAKRINADGVEEGLGIIPSRQRYERKERARLKSVKFEPNDSHNKSASTSTLDRFTGKKKEKDKDKNGAKKFTFFKGGKEHSGDDTSESDRPEETIHSYEPVAFERLRYVRPVIVMGPLKDRISDDLIAEFPDTFASCVPHTTRFRRENEVSGRDYHFVESREQMERDIQAGLFIEAGQFSDNLYGTSVAAVKEVAEQGKHCVLDVSGAAVRRLRANNLFPIVIYIKPKSVDSILEMSRRMTEVEAQRSFDKCAKLEKEFGHCFTAVVTGDTPEEIYSRVKDIIKRESAEKAWVPSKERI</sequence>
<dbReference type="EMBL" id="BDGG01000001">
    <property type="protein sequence ID" value="GAU90537.1"/>
    <property type="molecule type" value="Genomic_DNA"/>
</dbReference>
<dbReference type="InterPro" id="IPR008145">
    <property type="entry name" value="GK/Ca_channel_bsu"/>
</dbReference>
<gene>
    <name evidence="14" type="primary">RvY_02941</name>
    <name evidence="14" type="synonym">RvY_02941.1</name>
    <name evidence="14" type="ORF">RvY_02941-1</name>
</gene>
<dbReference type="InterPro" id="IPR027417">
    <property type="entry name" value="P-loop_NTPase"/>
</dbReference>
<dbReference type="GO" id="GO:0097120">
    <property type="term" value="P:receptor localization to synapse"/>
    <property type="evidence" value="ECO:0007669"/>
    <property type="project" value="TreeGrafter"/>
</dbReference>
<dbReference type="SMART" id="SM00569">
    <property type="entry name" value="L27"/>
    <property type="match status" value="1"/>
</dbReference>
<dbReference type="GO" id="GO:0019901">
    <property type="term" value="F:protein kinase binding"/>
    <property type="evidence" value="ECO:0007669"/>
    <property type="project" value="TreeGrafter"/>
</dbReference>
<feature type="compositionally biased region" description="Basic and acidic residues" evidence="9">
    <location>
        <begin position="696"/>
        <end position="709"/>
    </location>
</feature>
<dbReference type="SMART" id="SM00326">
    <property type="entry name" value="SH3"/>
    <property type="match status" value="1"/>
</dbReference>
<dbReference type="CDD" id="cd11861">
    <property type="entry name" value="SH3_DLG-like"/>
    <property type="match status" value="1"/>
</dbReference>
<evidence type="ECO:0000256" key="5">
    <source>
        <dbReference type="ARBA" id="ARBA00022475"/>
    </source>
</evidence>
<feature type="compositionally biased region" description="Basic and acidic residues" evidence="9">
    <location>
        <begin position="718"/>
        <end position="738"/>
    </location>
</feature>
<protein>
    <submittedName>
        <fullName evidence="14">Uncharacterized protein</fullName>
    </submittedName>
</protein>
<evidence type="ECO:0000313" key="15">
    <source>
        <dbReference type="Proteomes" id="UP000186922"/>
    </source>
</evidence>
<dbReference type="PANTHER" id="PTHR23119">
    <property type="entry name" value="DISCS LARGE"/>
    <property type="match status" value="1"/>
</dbReference>
<dbReference type="GO" id="GO:0007268">
    <property type="term" value="P:chemical synaptic transmission"/>
    <property type="evidence" value="ECO:0007669"/>
    <property type="project" value="TreeGrafter"/>
</dbReference>
<dbReference type="Gene3D" id="2.30.42.10">
    <property type="match status" value="3"/>
</dbReference>
<dbReference type="Pfam" id="PF00018">
    <property type="entry name" value="SH3_1"/>
    <property type="match status" value="1"/>
</dbReference>
<feature type="domain" description="SH3" evidence="10">
    <location>
        <begin position="599"/>
        <end position="669"/>
    </location>
</feature>
<evidence type="ECO:0000259" key="13">
    <source>
        <dbReference type="PROSITE" id="PS51022"/>
    </source>
</evidence>
<dbReference type="PROSITE" id="PS00856">
    <property type="entry name" value="GUANYLATE_KINASE_1"/>
    <property type="match status" value="1"/>
</dbReference>
<dbReference type="InterPro" id="IPR036028">
    <property type="entry name" value="SH3-like_dom_sf"/>
</dbReference>
<dbReference type="InterPro" id="IPR050614">
    <property type="entry name" value="Synaptic_Scaffolding_LAP-MAGUK"/>
</dbReference>
<dbReference type="Gene3D" id="3.30.63.10">
    <property type="entry name" value="Guanylate Kinase phosphate binding domain"/>
    <property type="match status" value="1"/>
</dbReference>
<evidence type="ECO:0000256" key="6">
    <source>
        <dbReference type="ARBA" id="ARBA00022737"/>
    </source>
</evidence>
<evidence type="ECO:0000256" key="4">
    <source>
        <dbReference type="ARBA" id="ARBA00022443"/>
    </source>
</evidence>
<keyword evidence="5" id="KW-1003">Cell membrane</keyword>
<dbReference type="InterPro" id="IPR036892">
    <property type="entry name" value="L27_dom_sf"/>
</dbReference>